<keyword evidence="2" id="KW-1185">Reference proteome</keyword>
<evidence type="ECO:0000313" key="2">
    <source>
        <dbReference type="Proteomes" id="UP001589692"/>
    </source>
</evidence>
<sequence length="352" mass="38366">MTILCGFGMPGVMSSWGFAALHAVAREVFGDYAVISADTIEDLRQFVQNREKKHALLVSQFPEAKLSELIMRMNVPFLLFLENPVDAVSYLARSTDQQDLALVRAVSASLACLEPFATAPAALVMRRNDVRGTGGIDWLLQRIDQHYGIGLTVGQMTSALQHIGLAVSGEARPLAPPKLEEAAAAIIAGYMPPLGNGAELDPSLREAAEKILLPLELGRSEKPARSVSWPAWTFFSGDRPGDCLTDETIDLTGGARCLVYGPYFHLPAGCWDVRLLFDVEEDCYGQVFSIEVHSSDLLARLRVCPQGVGSFEAVIPVEIVEPRSAIEVRVLMDGGAIEGRLSRWSADWRRAA</sequence>
<reference evidence="1 2" key="1">
    <citation type="submission" date="2024-09" db="EMBL/GenBank/DDBJ databases">
        <authorList>
            <person name="Sun Q."/>
            <person name="Mori K."/>
        </authorList>
    </citation>
    <scope>NUCLEOTIDE SEQUENCE [LARGE SCALE GENOMIC DNA]</scope>
    <source>
        <strain evidence="1 2">TBRC 4938</strain>
    </source>
</reference>
<name>A0ABV6ACB2_9HYPH</name>
<proteinExistence type="predicted"/>
<accession>A0ABV6ACB2</accession>
<dbReference type="EMBL" id="JBHMAA010000008">
    <property type="protein sequence ID" value="MFB9948274.1"/>
    <property type="molecule type" value="Genomic_DNA"/>
</dbReference>
<evidence type="ECO:0000313" key="1">
    <source>
        <dbReference type="EMBL" id="MFB9948274.1"/>
    </source>
</evidence>
<organism evidence="1 2">
    <name type="scientific">Rhizobium puerariae</name>
    <dbReference type="NCBI Taxonomy" id="1585791"/>
    <lineage>
        <taxon>Bacteria</taxon>
        <taxon>Pseudomonadati</taxon>
        <taxon>Pseudomonadota</taxon>
        <taxon>Alphaproteobacteria</taxon>
        <taxon>Hyphomicrobiales</taxon>
        <taxon>Rhizobiaceae</taxon>
        <taxon>Rhizobium/Agrobacterium group</taxon>
        <taxon>Rhizobium</taxon>
    </lineage>
</organism>
<protein>
    <submittedName>
        <fullName evidence="1">Uncharacterized protein</fullName>
    </submittedName>
</protein>
<dbReference type="RefSeq" id="WP_377257399.1">
    <property type="nucleotide sequence ID" value="NZ_JBHMAA010000008.1"/>
</dbReference>
<dbReference type="Proteomes" id="UP001589692">
    <property type="component" value="Unassembled WGS sequence"/>
</dbReference>
<comment type="caution">
    <text evidence="1">The sequence shown here is derived from an EMBL/GenBank/DDBJ whole genome shotgun (WGS) entry which is preliminary data.</text>
</comment>
<gene>
    <name evidence="1" type="ORF">ACFFP0_05405</name>
</gene>